<protein>
    <submittedName>
        <fullName evidence="3">PHP domain-containing protein</fullName>
    </submittedName>
</protein>
<dbReference type="GO" id="GO:0035312">
    <property type="term" value="F:5'-3' DNA exonuclease activity"/>
    <property type="evidence" value="ECO:0007669"/>
    <property type="project" value="TreeGrafter"/>
</dbReference>
<comment type="caution">
    <text evidence="3">The sequence shown here is derived from an EMBL/GenBank/DDBJ whole genome shotgun (WGS) entry which is preliminary data.</text>
</comment>
<name>A0A540WKC2_9BACT</name>
<dbReference type="InterPro" id="IPR003141">
    <property type="entry name" value="Pol/His_phosphatase_N"/>
</dbReference>
<dbReference type="AlphaFoldDB" id="A0A540WKC2"/>
<reference evidence="3 4" key="1">
    <citation type="submission" date="2019-06" db="EMBL/GenBank/DDBJ databases">
        <authorList>
            <person name="Livingstone P."/>
            <person name="Whitworth D."/>
        </authorList>
    </citation>
    <scope>NUCLEOTIDE SEQUENCE [LARGE SCALE GENOMIC DNA]</scope>
    <source>
        <strain evidence="3 4">AM401</strain>
    </source>
</reference>
<dbReference type="PANTHER" id="PTHR42924:SF3">
    <property type="entry name" value="POLYMERASE_HISTIDINOL PHOSPHATASE N-TERMINAL DOMAIN-CONTAINING PROTEIN"/>
    <property type="match status" value="1"/>
</dbReference>
<feature type="domain" description="Polymerase/histidinol phosphatase N-terminal" evidence="2">
    <location>
        <begin position="3"/>
        <end position="69"/>
    </location>
</feature>
<dbReference type="Pfam" id="PF02811">
    <property type="entry name" value="PHP"/>
    <property type="match status" value="1"/>
</dbReference>
<dbReference type="SMART" id="SM00481">
    <property type="entry name" value="POLIIIAc"/>
    <property type="match status" value="1"/>
</dbReference>
<dbReference type="InterPro" id="IPR052018">
    <property type="entry name" value="PHP_domain"/>
</dbReference>
<sequence length="248" mass="26478">MLIDLHAHSHLSKGCELDPRAVLERAALFGLDGVAFTETNTQDGCDELFEIGAKSKVKVFVGLELVTDRGQYLCFFPKPELAPEPVQMWGSNREKPWSAAECLPKVKAMGAAIIAARPFDRDSPNPAMDYVRSLNVLSAVEGYNARVKQTANDLAVEAAEALKLPCTGGSDVRGSLDEMGRGATFFKRPVATQAQLVAELLKGEFWPVMAGELPRLTRPGEAQAARKQGGGGGGGGKRRRGGGGGGRR</sequence>
<dbReference type="RefSeq" id="WP_141648719.1">
    <property type="nucleotide sequence ID" value="NZ_VIFM01000344.1"/>
</dbReference>
<evidence type="ECO:0000313" key="4">
    <source>
        <dbReference type="Proteomes" id="UP000315369"/>
    </source>
</evidence>
<proteinExistence type="predicted"/>
<dbReference type="SUPFAM" id="SSF89550">
    <property type="entry name" value="PHP domain-like"/>
    <property type="match status" value="1"/>
</dbReference>
<dbReference type="InterPro" id="IPR004013">
    <property type="entry name" value="PHP_dom"/>
</dbReference>
<evidence type="ECO:0000256" key="1">
    <source>
        <dbReference type="SAM" id="MobiDB-lite"/>
    </source>
</evidence>
<dbReference type="CDD" id="cd07432">
    <property type="entry name" value="PHP_HisPPase"/>
    <property type="match status" value="1"/>
</dbReference>
<dbReference type="EMBL" id="VIFM01000344">
    <property type="protein sequence ID" value="TQF09451.1"/>
    <property type="molecule type" value="Genomic_DNA"/>
</dbReference>
<evidence type="ECO:0000259" key="2">
    <source>
        <dbReference type="SMART" id="SM00481"/>
    </source>
</evidence>
<dbReference type="GO" id="GO:0004534">
    <property type="term" value="F:5'-3' RNA exonuclease activity"/>
    <property type="evidence" value="ECO:0007669"/>
    <property type="project" value="TreeGrafter"/>
</dbReference>
<dbReference type="Pfam" id="PF13263">
    <property type="entry name" value="PHP_C"/>
    <property type="match status" value="1"/>
</dbReference>
<dbReference type="OrthoDB" id="9775360at2"/>
<feature type="compositionally biased region" description="Basic residues" evidence="1">
    <location>
        <begin position="236"/>
        <end position="248"/>
    </location>
</feature>
<feature type="region of interest" description="Disordered" evidence="1">
    <location>
        <begin position="216"/>
        <end position="248"/>
    </location>
</feature>
<dbReference type="PANTHER" id="PTHR42924">
    <property type="entry name" value="EXONUCLEASE"/>
    <property type="match status" value="1"/>
</dbReference>
<dbReference type="InterPro" id="IPR016195">
    <property type="entry name" value="Pol/histidinol_Pase-like"/>
</dbReference>
<accession>A0A540WKC2</accession>
<gene>
    <name evidence="3" type="ORF">FJV41_44525</name>
</gene>
<keyword evidence="4" id="KW-1185">Reference proteome</keyword>
<evidence type="ECO:0000313" key="3">
    <source>
        <dbReference type="EMBL" id="TQF09451.1"/>
    </source>
</evidence>
<dbReference type="Proteomes" id="UP000315369">
    <property type="component" value="Unassembled WGS sequence"/>
</dbReference>
<dbReference type="Gene3D" id="3.20.20.140">
    <property type="entry name" value="Metal-dependent hydrolases"/>
    <property type="match status" value="1"/>
</dbReference>
<organism evidence="3 4">
    <name type="scientific">Myxococcus llanfairpwllgwyngyllgogerychwyrndrobwllllantysiliogogogochensis</name>
    <dbReference type="NCBI Taxonomy" id="2590453"/>
    <lineage>
        <taxon>Bacteria</taxon>
        <taxon>Pseudomonadati</taxon>
        <taxon>Myxococcota</taxon>
        <taxon>Myxococcia</taxon>
        <taxon>Myxococcales</taxon>
        <taxon>Cystobacterineae</taxon>
        <taxon>Myxococcaceae</taxon>
        <taxon>Myxococcus</taxon>
    </lineage>
</organism>